<dbReference type="GO" id="GO:0004674">
    <property type="term" value="F:protein serine/threonine kinase activity"/>
    <property type="evidence" value="ECO:0007669"/>
    <property type="project" value="UniProtKB-KW"/>
</dbReference>
<keyword evidence="6" id="KW-0067">ATP-binding</keyword>
<feature type="region of interest" description="Disordered" evidence="7">
    <location>
        <begin position="171"/>
        <end position="196"/>
    </location>
</feature>
<keyword evidence="1" id="KW-0723">Serine/threonine-protein kinase</keyword>
<keyword evidence="5 10" id="KW-0418">Kinase</keyword>
<dbReference type="SUPFAM" id="SSF56112">
    <property type="entry name" value="Protein kinase-like (PK-like)"/>
    <property type="match status" value="1"/>
</dbReference>
<evidence type="ECO:0000256" key="7">
    <source>
        <dbReference type="SAM" id="MobiDB-lite"/>
    </source>
</evidence>
<feature type="compositionally biased region" description="Polar residues" evidence="7">
    <location>
        <begin position="136"/>
        <end position="154"/>
    </location>
</feature>
<sequence>MGSTVVQSTFHFSPQLSVSYSSNTSRSSASYNIFGALGSLGLRDRLNSATASPIRIASPSPHRRAPIKEDDGPAKIDIDKVRRRALKKARKRDMREVPSATYTIRGFETPPMLASGAEESDMSGASTPVLGPMRRNLSSVTSSPSIRPATPSSGIGNLKLKLETLSLNHSPSLRSISMQRTSTNGSRTSEGSESTEMDNYEVQLRDDFVNSEVLATTPVPFPGNVPQQSICRKMCADDFETLTCLGKGTYGTVILVRQRESGRLFAQKQLKKASLVVRKKLVEQTKTERTILESVSRHPFVVKLFYAFQDHEKLYLILEYAQGGELFHHLSMERMFPEETAAFYMAEMVLALEHLHHTVGVVYRDLKPENCLLDSEGHLLLTDFGLSKVATDDADRCKSFLGTIEYMAPEIIQGHTYGMAVDWWSLGAMGFDLLTGSPPFSGNNHAKTQEKIVRSKLQLPYFLGPDAKDLLTRLLRKEPKKRLGSNMPKDMKTLKSHRFFKKIDWNKLAKREMDPPIKPLITSPELAENFSSDFTDQPLSPRISRKSIAPFDEDAMDTSTDPFGGFSYVASSSLLDYSEMLYD</sequence>
<organism evidence="10 11">
    <name type="scientific">Microthyrium microscopicum</name>
    <dbReference type="NCBI Taxonomy" id="703497"/>
    <lineage>
        <taxon>Eukaryota</taxon>
        <taxon>Fungi</taxon>
        <taxon>Dikarya</taxon>
        <taxon>Ascomycota</taxon>
        <taxon>Pezizomycotina</taxon>
        <taxon>Dothideomycetes</taxon>
        <taxon>Dothideomycetes incertae sedis</taxon>
        <taxon>Microthyriales</taxon>
        <taxon>Microthyriaceae</taxon>
        <taxon>Microthyrium</taxon>
    </lineage>
</organism>
<dbReference type="InterPro" id="IPR000719">
    <property type="entry name" value="Prot_kinase_dom"/>
</dbReference>
<dbReference type="FunFam" id="3.30.200.20:FF:000222">
    <property type="entry name" value="Serine/threonine-protein kinase psk1"/>
    <property type="match status" value="1"/>
</dbReference>
<evidence type="ECO:0000256" key="4">
    <source>
        <dbReference type="ARBA" id="ARBA00022741"/>
    </source>
</evidence>
<evidence type="ECO:0000256" key="6">
    <source>
        <dbReference type="ARBA" id="ARBA00022840"/>
    </source>
</evidence>
<dbReference type="PROSITE" id="PS00108">
    <property type="entry name" value="PROTEIN_KINASE_ST"/>
    <property type="match status" value="1"/>
</dbReference>
<dbReference type="GO" id="GO:0005524">
    <property type="term" value="F:ATP binding"/>
    <property type="evidence" value="ECO:0007669"/>
    <property type="project" value="UniProtKB-KW"/>
</dbReference>
<dbReference type="InterPro" id="IPR011009">
    <property type="entry name" value="Kinase-like_dom_sf"/>
</dbReference>
<keyword evidence="11" id="KW-1185">Reference proteome</keyword>
<name>A0A6A6U1T5_9PEZI</name>
<dbReference type="CDD" id="cd05123">
    <property type="entry name" value="STKc_AGC"/>
    <property type="match status" value="1"/>
</dbReference>
<evidence type="ECO:0000256" key="1">
    <source>
        <dbReference type="ARBA" id="ARBA00022527"/>
    </source>
</evidence>
<gene>
    <name evidence="10" type="ORF">BT63DRAFT_448127</name>
</gene>
<evidence type="ECO:0000256" key="5">
    <source>
        <dbReference type="ARBA" id="ARBA00022777"/>
    </source>
</evidence>
<dbReference type="InterPro" id="IPR000961">
    <property type="entry name" value="AGC-kinase_C"/>
</dbReference>
<dbReference type="AlphaFoldDB" id="A0A6A6U1T5"/>
<dbReference type="SMART" id="SM00220">
    <property type="entry name" value="S_TKc"/>
    <property type="match status" value="1"/>
</dbReference>
<dbReference type="PROSITE" id="PS50011">
    <property type="entry name" value="PROTEIN_KINASE_DOM"/>
    <property type="match status" value="1"/>
</dbReference>
<dbReference type="PANTHER" id="PTHR24351">
    <property type="entry name" value="RIBOSOMAL PROTEIN S6 KINASE"/>
    <property type="match status" value="1"/>
</dbReference>
<protein>
    <submittedName>
        <fullName evidence="10">Kinase-like protein</fullName>
    </submittedName>
</protein>
<dbReference type="Proteomes" id="UP000799302">
    <property type="component" value="Unassembled WGS sequence"/>
</dbReference>
<accession>A0A6A6U1T5</accession>
<dbReference type="Pfam" id="PF00069">
    <property type="entry name" value="Pkinase"/>
    <property type="match status" value="1"/>
</dbReference>
<dbReference type="Gene3D" id="1.10.510.10">
    <property type="entry name" value="Transferase(Phosphotransferase) domain 1"/>
    <property type="match status" value="1"/>
</dbReference>
<evidence type="ECO:0000313" key="10">
    <source>
        <dbReference type="EMBL" id="KAF2665397.1"/>
    </source>
</evidence>
<dbReference type="PROSITE" id="PS51285">
    <property type="entry name" value="AGC_KINASE_CTER"/>
    <property type="match status" value="1"/>
</dbReference>
<dbReference type="EMBL" id="MU004240">
    <property type="protein sequence ID" value="KAF2665397.1"/>
    <property type="molecule type" value="Genomic_DNA"/>
</dbReference>
<dbReference type="InterPro" id="IPR008271">
    <property type="entry name" value="Ser/Thr_kinase_AS"/>
</dbReference>
<evidence type="ECO:0000256" key="2">
    <source>
        <dbReference type="ARBA" id="ARBA00022553"/>
    </source>
</evidence>
<keyword evidence="4" id="KW-0547">Nucleotide-binding</keyword>
<proteinExistence type="predicted"/>
<feature type="region of interest" description="Disordered" evidence="7">
    <location>
        <begin position="116"/>
        <end position="154"/>
    </location>
</feature>
<feature type="domain" description="AGC-kinase C-terminal" evidence="9">
    <location>
        <begin position="501"/>
        <end position="578"/>
    </location>
</feature>
<dbReference type="Gene3D" id="3.30.200.20">
    <property type="entry name" value="Phosphorylase Kinase, domain 1"/>
    <property type="match status" value="1"/>
</dbReference>
<keyword evidence="2" id="KW-0597">Phosphoprotein</keyword>
<dbReference type="OrthoDB" id="63267at2759"/>
<evidence type="ECO:0000313" key="11">
    <source>
        <dbReference type="Proteomes" id="UP000799302"/>
    </source>
</evidence>
<dbReference type="SMART" id="SM00133">
    <property type="entry name" value="S_TK_X"/>
    <property type="match status" value="1"/>
</dbReference>
<evidence type="ECO:0000259" key="9">
    <source>
        <dbReference type="PROSITE" id="PS51285"/>
    </source>
</evidence>
<dbReference type="FunFam" id="1.10.510.10:FF:000048">
    <property type="entry name" value="Protein kinase C"/>
    <property type="match status" value="1"/>
</dbReference>
<dbReference type="InterPro" id="IPR045270">
    <property type="entry name" value="STKc_AGC"/>
</dbReference>
<feature type="compositionally biased region" description="Low complexity" evidence="7">
    <location>
        <begin position="180"/>
        <end position="192"/>
    </location>
</feature>
<evidence type="ECO:0000259" key="8">
    <source>
        <dbReference type="PROSITE" id="PS50011"/>
    </source>
</evidence>
<keyword evidence="3" id="KW-0808">Transferase</keyword>
<evidence type="ECO:0000256" key="3">
    <source>
        <dbReference type="ARBA" id="ARBA00022679"/>
    </source>
</evidence>
<reference evidence="10" key="1">
    <citation type="journal article" date="2020" name="Stud. Mycol.">
        <title>101 Dothideomycetes genomes: a test case for predicting lifestyles and emergence of pathogens.</title>
        <authorList>
            <person name="Haridas S."/>
            <person name="Albert R."/>
            <person name="Binder M."/>
            <person name="Bloem J."/>
            <person name="Labutti K."/>
            <person name="Salamov A."/>
            <person name="Andreopoulos B."/>
            <person name="Baker S."/>
            <person name="Barry K."/>
            <person name="Bills G."/>
            <person name="Bluhm B."/>
            <person name="Cannon C."/>
            <person name="Castanera R."/>
            <person name="Culley D."/>
            <person name="Daum C."/>
            <person name="Ezra D."/>
            <person name="Gonzalez J."/>
            <person name="Henrissat B."/>
            <person name="Kuo A."/>
            <person name="Liang C."/>
            <person name="Lipzen A."/>
            <person name="Lutzoni F."/>
            <person name="Magnuson J."/>
            <person name="Mondo S."/>
            <person name="Nolan M."/>
            <person name="Ohm R."/>
            <person name="Pangilinan J."/>
            <person name="Park H.-J."/>
            <person name="Ramirez L."/>
            <person name="Alfaro M."/>
            <person name="Sun H."/>
            <person name="Tritt A."/>
            <person name="Yoshinaga Y."/>
            <person name="Zwiers L.-H."/>
            <person name="Turgeon B."/>
            <person name="Goodwin S."/>
            <person name="Spatafora J."/>
            <person name="Crous P."/>
            <person name="Grigoriev I."/>
        </authorList>
    </citation>
    <scope>NUCLEOTIDE SEQUENCE</scope>
    <source>
        <strain evidence="10">CBS 115976</strain>
    </source>
</reference>
<feature type="domain" description="Protein kinase" evidence="8">
    <location>
        <begin position="239"/>
        <end position="500"/>
    </location>
</feature>